<dbReference type="Gene3D" id="1.20.920.70">
    <property type="match status" value="1"/>
</dbReference>
<dbReference type="InterPro" id="IPR041126">
    <property type="entry name" value="CPAF_PDZ"/>
</dbReference>
<dbReference type="GO" id="GO:0030288">
    <property type="term" value="C:outer membrane-bounded periplasmic space"/>
    <property type="evidence" value="ECO:0007669"/>
    <property type="project" value="TreeGrafter"/>
</dbReference>
<dbReference type="GO" id="GO:0004175">
    <property type="term" value="F:endopeptidase activity"/>
    <property type="evidence" value="ECO:0007669"/>
    <property type="project" value="TreeGrafter"/>
</dbReference>
<evidence type="ECO:0000256" key="1">
    <source>
        <dbReference type="SAM" id="MobiDB-lite"/>
    </source>
</evidence>
<dbReference type="PANTHER" id="PTHR32060:SF30">
    <property type="entry name" value="CARBOXY-TERMINAL PROCESSING PROTEASE CTPA"/>
    <property type="match status" value="1"/>
</dbReference>
<dbReference type="Gene3D" id="3.90.226.10">
    <property type="entry name" value="2-enoyl-CoA Hydratase, Chain A, domain 1"/>
    <property type="match status" value="1"/>
</dbReference>
<dbReference type="GO" id="GO:0008236">
    <property type="term" value="F:serine-type peptidase activity"/>
    <property type="evidence" value="ECO:0007669"/>
    <property type="project" value="InterPro"/>
</dbReference>
<dbReference type="OrthoDB" id="16754at2"/>
<dbReference type="PATRIC" id="fig|83558.18.peg.1086"/>
<proteinExistence type="predicted"/>
<sequence>MKKGKLGAIVFGLLFTSSVAGFSKDLTKDNAYQDLNVIEHLISLKYAPLPWKELLFGWDLSQQTQQARLQLVLEEKPTTNYCQKVLSNYVRSLNDYHAGITFYRTESAYIPYVLKLSEDGHVFVVDVQTSQGDIYLGDEILEVDGMGIREAIESLRFGRGSATDYSAAVRSLTSRSAAFGDAVPSGIAMLKLRRPSGLIRSTPVRWRYTPEHIGDFSLVAPLIPEHKPQLPTQSCVLFRSGVNSQSSSSSLFSSYMVPYFWEELRVQNKQRFDSNHHIGSRNGFLPTFGPILWEQDKGPYRSYIFKAKDSQGNPHRIGFLRISSYVWTDLEGLEEDHKDSPWELFGEIIDHLEKETDALIIDQTHNPGGSVFYLYSLLSMLTDHPLDTPKHRMIFTQDEVSSALHWQDLLEDVFTDEQAVAVLGETMEGYCMDMHAVASLQNFSQSVLSSWVSGDINLSKPMPLLGFAQVRPHPKHQYTKPLFMLIDEDDFSCGDLAPAILKDNGRATLIGKPTAGAGGFVFQVTFPNRSGIKGLSLTGSLAVRKDGEFIENLGVAPHIDLGFTSRDLQTSRFTDYVEAVKTIVLTSLSENAKKSEEQTSPQETPEVIRVSYPTTTSAL</sequence>
<dbReference type="SMR" id="A0A0F7WNZ8"/>
<dbReference type="SUPFAM" id="SSF52096">
    <property type="entry name" value="ClpP/crotonase"/>
    <property type="match status" value="1"/>
</dbReference>
<dbReference type="PANTHER" id="PTHR32060">
    <property type="entry name" value="TAIL-SPECIFIC PROTEASE"/>
    <property type="match status" value="1"/>
</dbReference>
<dbReference type="CDD" id="cd07563">
    <property type="entry name" value="Peptidase_S41_IRBP"/>
    <property type="match status" value="1"/>
</dbReference>
<dbReference type="AlphaFoldDB" id="A0A0F7WNZ8"/>
<dbReference type="GO" id="GO:0006508">
    <property type="term" value="P:proteolysis"/>
    <property type="evidence" value="ECO:0007669"/>
    <property type="project" value="InterPro"/>
</dbReference>
<protein>
    <submittedName>
        <fullName evidence="4">Protein CPn_1016/CP_0837/CPj1016/CpB1054</fullName>
    </submittedName>
</protein>
<dbReference type="EMBL" id="LN847009">
    <property type="protein sequence ID" value="CRI42070.1"/>
    <property type="molecule type" value="Genomic_DNA"/>
</dbReference>
<feature type="signal peptide" evidence="2">
    <location>
        <begin position="1"/>
        <end position="20"/>
    </location>
</feature>
<evidence type="ECO:0000256" key="2">
    <source>
        <dbReference type="SAM" id="SignalP"/>
    </source>
</evidence>
<dbReference type="SMART" id="SM00245">
    <property type="entry name" value="TSPc"/>
    <property type="match status" value="1"/>
</dbReference>
<name>A0A0F7WNZ8_CHLPN</name>
<dbReference type="GO" id="GO:0007165">
    <property type="term" value="P:signal transduction"/>
    <property type="evidence" value="ECO:0007669"/>
    <property type="project" value="TreeGrafter"/>
</dbReference>
<evidence type="ECO:0000259" key="3">
    <source>
        <dbReference type="SMART" id="SM00245"/>
    </source>
</evidence>
<evidence type="ECO:0000313" key="4">
    <source>
        <dbReference type="EMBL" id="CRI42070.1"/>
    </source>
</evidence>
<feature type="region of interest" description="Disordered" evidence="1">
    <location>
        <begin position="591"/>
        <end position="619"/>
    </location>
</feature>
<organism evidence="4">
    <name type="scientific">Chlamydia pneumoniae</name>
    <name type="common">Chlamydophila pneumoniae</name>
    <dbReference type="NCBI Taxonomy" id="83558"/>
    <lineage>
        <taxon>Bacteria</taxon>
        <taxon>Pseudomonadati</taxon>
        <taxon>Chlamydiota</taxon>
        <taxon>Chlamydiia</taxon>
        <taxon>Chlamydiales</taxon>
        <taxon>Chlamydiaceae</taxon>
        <taxon>Chlamydia/Chlamydophila group</taxon>
        <taxon>Chlamydia</taxon>
    </lineage>
</organism>
<dbReference type="InterPro" id="IPR029045">
    <property type="entry name" value="ClpP/crotonase-like_dom_sf"/>
</dbReference>
<dbReference type="EMBL" id="LN849056">
    <property type="protein sequence ID" value="CRI73712.1"/>
    <property type="molecule type" value="Genomic_DNA"/>
</dbReference>
<evidence type="ECO:0000313" key="5">
    <source>
        <dbReference type="EMBL" id="CRI73712.1"/>
    </source>
</evidence>
<dbReference type="Pfam" id="PF17816">
    <property type="entry name" value="PDZ_4"/>
    <property type="match status" value="1"/>
</dbReference>
<reference evidence="4" key="1">
    <citation type="submission" date="2015-05" db="EMBL/GenBank/DDBJ databases">
        <authorList>
            <person name="Rattei Thomas"/>
        </authorList>
    </citation>
    <scope>NUCLEOTIDE SEQUENCE</scope>
    <source>
        <strain evidence="4">GiD</strain>
        <strain evidence="5">YK41</strain>
    </source>
</reference>
<dbReference type="NCBIfam" id="NF033424">
    <property type="entry name" value="chlamy_CPAF"/>
    <property type="match status" value="1"/>
</dbReference>
<dbReference type="RefSeq" id="WP_010892195.1">
    <property type="nucleotide sequence ID" value="NZ_CP160064.1"/>
</dbReference>
<feature type="chain" id="PRO_5008835772" evidence="2">
    <location>
        <begin position="21"/>
        <end position="619"/>
    </location>
</feature>
<accession>A0A0F7WNZ8</accession>
<gene>
    <name evidence="4" type="ORF">BN1224_GiD_B_00530</name>
    <name evidence="5" type="ORF">BN1224_YK41_CE_00110</name>
</gene>
<feature type="domain" description="Tail specific protease" evidence="3">
    <location>
        <begin position="353"/>
        <end position="562"/>
    </location>
</feature>
<dbReference type="InterPro" id="IPR005151">
    <property type="entry name" value="Tail-specific_protease"/>
</dbReference>
<keyword evidence="2" id="KW-0732">Signal</keyword>
<dbReference type="Pfam" id="PF03572">
    <property type="entry name" value="Peptidase_S41"/>
    <property type="match status" value="1"/>
</dbReference>